<dbReference type="PANTHER" id="PTHR33528">
    <property type="entry name" value="OS07G0239500 PROTEIN"/>
    <property type="match status" value="1"/>
</dbReference>
<dbReference type="Pfam" id="PF15054">
    <property type="entry name" value="DUF4535"/>
    <property type="match status" value="1"/>
</dbReference>
<dbReference type="Gramene" id="CDP19510">
    <property type="protein sequence ID" value="CDP19510"/>
    <property type="gene ID" value="GSCOC_T00002338001"/>
</dbReference>
<dbReference type="PANTHER" id="PTHR33528:SF14">
    <property type="entry name" value="SOLUTE CARRIER FAMILY 35 MEMBER A4"/>
    <property type="match status" value="1"/>
</dbReference>
<accession>A0A068VFA0</accession>
<dbReference type="OMA" id="YVAQSYQ"/>
<gene>
    <name evidence="2" type="ORF">GSCOC_T00002338001</name>
</gene>
<dbReference type="PhylomeDB" id="A0A068VFA0"/>
<sequence length="72" mass="8137">MGFFRSCFKYMAGGVIGVYIAQNYDVPNLRKLASCGFLMAKKVEQTYRKPQQQQSKKKMDDDAGPDGPQNKI</sequence>
<evidence type="ECO:0000256" key="1">
    <source>
        <dbReference type="SAM" id="MobiDB-lite"/>
    </source>
</evidence>
<reference evidence="3" key="1">
    <citation type="journal article" date="2014" name="Science">
        <title>The coffee genome provides insight into the convergent evolution of caffeine biosynthesis.</title>
        <authorList>
            <person name="Denoeud F."/>
            <person name="Carretero-Paulet L."/>
            <person name="Dereeper A."/>
            <person name="Droc G."/>
            <person name="Guyot R."/>
            <person name="Pietrella M."/>
            <person name="Zheng C."/>
            <person name="Alberti A."/>
            <person name="Anthony F."/>
            <person name="Aprea G."/>
            <person name="Aury J.M."/>
            <person name="Bento P."/>
            <person name="Bernard M."/>
            <person name="Bocs S."/>
            <person name="Campa C."/>
            <person name="Cenci A."/>
            <person name="Combes M.C."/>
            <person name="Crouzillat D."/>
            <person name="Da Silva C."/>
            <person name="Daddiego L."/>
            <person name="De Bellis F."/>
            <person name="Dussert S."/>
            <person name="Garsmeur O."/>
            <person name="Gayraud T."/>
            <person name="Guignon V."/>
            <person name="Jahn K."/>
            <person name="Jamilloux V."/>
            <person name="Joet T."/>
            <person name="Labadie K."/>
            <person name="Lan T."/>
            <person name="Leclercq J."/>
            <person name="Lepelley M."/>
            <person name="Leroy T."/>
            <person name="Li L.T."/>
            <person name="Librado P."/>
            <person name="Lopez L."/>
            <person name="Munoz A."/>
            <person name="Noel B."/>
            <person name="Pallavicini A."/>
            <person name="Perrotta G."/>
            <person name="Poncet V."/>
            <person name="Pot D."/>
            <person name="Priyono X."/>
            <person name="Rigoreau M."/>
            <person name="Rouard M."/>
            <person name="Rozas J."/>
            <person name="Tranchant-Dubreuil C."/>
            <person name="VanBuren R."/>
            <person name="Zhang Q."/>
            <person name="Andrade A.C."/>
            <person name="Argout X."/>
            <person name="Bertrand B."/>
            <person name="de Kochko A."/>
            <person name="Graziosi G."/>
            <person name="Henry R.J."/>
            <person name="Jayarama X."/>
            <person name="Ming R."/>
            <person name="Nagai C."/>
            <person name="Rounsley S."/>
            <person name="Sankoff D."/>
            <person name="Giuliano G."/>
            <person name="Albert V.A."/>
            <person name="Wincker P."/>
            <person name="Lashermes P."/>
        </authorList>
    </citation>
    <scope>NUCLEOTIDE SEQUENCE [LARGE SCALE GENOMIC DNA]</scope>
    <source>
        <strain evidence="3">cv. DH200-94</strain>
    </source>
</reference>
<proteinExistence type="predicted"/>
<dbReference type="OrthoDB" id="2012160at2759"/>
<dbReference type="Proteomes" id="UP000295252">
    <property type="component" value="Chromosome IV"/>
</dbReference>
<dbReference type="AlphaFoldDB" id="A0A068VFA0"/>
<dbReference type="InterPro" id="IPR027854">
    <property type="entry name" value="STMP1"/>
</dbReference>
<dbReference type="InParanoid" id="A0A068VFA0"/>
<keyword evidence="3" id="KW-1185">Reference proteome</keyword>
<name>A0A068VFA0_COFCA</name>
<evidence type="ECO:0000313" key="3">
    <source>
        <dbReference type="Proteomes" id="UP000295252"/>
    </source>
</evidence>
<protein>
    <submittedName>
        <fullName evidence="2">Uncharacterized protein</fullName>
    </submittedName>
</protein>
<evidence type="ECO:0000313" key="2">
    <source>
        <dbReference type="EMBL" id="CDP19510.1"/>
    </source>
</evidence>
<organism evidence="2 3">
    <name type="scientific">Coffea canephora</name>
    <name type="common">Robusta coffee</name>
    <dbReference type="NCBI Taxonomy" id="49390"/>
    <lineage>
        <taxon>Eukaryota</taxon>
        <taxon>Viridiplantae</taxon>
        <taxon>Streptophyta</taxon>
        <taxon>Embryophyta</taxon>
        <taxon>Tracheophyta</taxon>
        <taxon>Spermatophyta</taxon>
        <taxon>Magnoliopsida</taxon>
        <taxon>eudicotyledons</taxon>
        <taxon>Gunneridae</taxon>
        <taxon>Pentapetalae</taxon>
        <taxon>asterids</taxon>
        <taxon>lamiids</taxon>
        <taxon>Gentianales</taxon>
        <taxon>Rubiaceae</taxon>
        <taxon>Ixoroideae</taxon>
        <taxon>Gardenieae complex</taxon>
        <taxon>Bertiereae - Coffeeae clade</taxon>
        <taxon>Coffeeae</taxon>
        <taxon>Coffea</taxon>
    </lineage>
</organism>
<dbReference type="STRING" id="49390.A0A068VFA0"/>
<feature type="region of interest" description="Disordered" evidence="1">
    <location>
        <begin position="46"/>
        <end position="72"/>
    </location>
</feature>
<dbReference type="EMBL" id="HG739608">
    <property type="protein sequence ID" value="CDP19510.1"/>
    <property type="molecule type" value="Genomic_DNA"/>
</dbReference>